<evidence type="ECO:0000313" key="1">
    <source>
        <dbReference type="EMBL" id="PZN77648.1"/>
    </source>
</evidence>
<dbReference type="EMBL" id="QJPH01000332">
    <property type="protein sequence ID" value="PZN77648.1"/>
    <property type="molecule type" value="Genomic_DNA"/>
</dbReference>
<evidence type="ECO:0000313" key="2">
    <source>
        <dbReference type="Proteomes" id="UP000249396"/>
    </source>
</evidence>
<sequence>MLRSYFHRFFAWKTHLLGTYFLHQCQSVFHQLLPYILVNIAIDIIDLNQPKPGREKSPILLN</sequence>
<organism evidence="1 2">
    <name type="scientific">Candidatus Methylumidiphilus alinenensis</name>
    <dbReference type="NCBI Taxonomy" id="2202197"/>
    <lineage>
        <taxon>Bacteria</taxon>
        <taxon>Pseudomonadati</taxon>
        <taxon>Pseudomonadota</taxon>
        <taxon>Gammaproteobacteria</taxon>
        <taxon>Methylococcales</taxon>
        <taxon>Candidatus Methylumidiphilus</taxon>
    </lineage>
</organism>
<accession>A0A2W4RCQ9</accession>
<dbReference type="AlphaFoldDB" id="A0A2W4RCQ9"/>
<dbReference type="Proteomes" id="UP000249396">
    <property type="component" value="Unassembled WGS sequence"/>
</dbReference>
<reference evidence="1 2" key="1">
    <citation type="journal article" date="2018" name="Aquat. Microb. Ecol.">
        <title>Gammaproteobacterial methanotrophs dominate.</title>
        <authorList>
            <person name="Rissanen A.J."/>
            <person name="Saarenheimo J."/>
            <person name="Tiirola M."/>
            <person name="Peura S."/>
            <person name="Aalto S.L."/>
            <person name="Karvinen A."/>
            <person name="Nykanen H."/>
        </authorList>
    </citation>
    <scope>NUCLEOTIDE SEQUENCE [LARGE SCALE GENOMIC DNA]</scope>
    <source>
        <strain evidence="1">AMbin10</strain>
    </source>
</reference>
<gene>
    <name evidence="1" type="ORF">DM484_14195</name>
</gene>
<name>A0A2W4RCQ9_9GAMM</name>
<protein>
    <submittedName>
        <fullName evidence="1">Uncharacterized protein</fullName>
    </submittedName>
</protein>
<comment type="caution">
    <text evidence="1">The sequence shown here is derived from an EMBL/GenBank/DDBJ whole genome shotgun (WGS) entry which is preliminary data.</text>
</comment>
<proteinExistence type="predicted"/>